<dbReference type="Gene3D" id="3.30.1780.10">
    <property type="entry name" value="ornithine cyclodeaminase, domain 1"/>
    <property type="match status" value="1"/>
</dbReference>
<accession>A0A4R3MQR7</accession>
<sequence length="320" mass="35132">MLVITDEEIKKHVTMKQCLAAVEEAAKIYRTGNNKQPIRTAMNIDKQNGTMLYMPSYSEEVGYTAVKIVSVFPENRNRGMKSLQSKILLTDAETGAHVALMDASWLTVMRTGAISGVAAKYLAREDTRTCLVIGCGEQARGQIGAALEVRELETVYLYNPTRSKAESLKAYILDELAFNGKVEVVEDPDEKAGDVDMIITATNSVTPVFDGNLIKPGTHISGIGSFKPSMQEVDVNVLKKADKIMCDTFEGCMEEAGDFLIPMEKGEFSEETIEGELADLVLGAVPGREDNDEITFFKSVGFAMADLVTAVEIYRVMKKQ</sequence>
<organism evidence="2 3">
    <name type="scientific">Melghiribacillus thermohalophilus</name>
    <dbReference type="NCBI Taxonomy" id="1324956"/>
    <lineage>
        <taxon>Bacteria</taxon>
        <taxon>Bacillati</taxon>
        <taxon>Bacillota</taxon>
        <taxon>Bacilli</taxon>
        <taxon>Bacillales</taxon>
        <taxon>Bacillaceae</taxon>
        <taxon>Melghiribacillus</taxon>
    </lineage>
</organism>
<dbReference type="PIRSF" id="PIRSF001439">
    <property type="entry name" value="CryM"/>
    <property type="match status" value="1"/>
</dbReference>
<dbReference type="FunFam" id="3.40.50.720:FF:000311">
    <property type="entry name" value="Ornithine cyclodeaminase"/>
    <property type="match status" value="1"/>
</dbReference>
<comment type="caution">
    <text evidence="2">The sequence shown here is derived from an EMBL/GenBank/DDBJ whole genome shotgun (WGS) entry which is preliminary data.</text>
</comment>
<dbReference type="PANTHER" id="PTHR13812">
    <property type="entry name" value="KETIMINE REDUCTASE MU-CRYSTALLIN"/>
    <property type="match status" value="1"/>
</dbReference>
<keyword evidence="3" id="KW-1185">Reference proteome</keyword>
<name>A0A4R3MQR7_9BACI</name>
<proteinExistence type="inferred from homology"/>
<dbReference type="PANTHER" id="PTHR13812:SF19">
    <property type="entry name" value="KETIMINE REDUCTASE MU-CRYSTALLIN"/>
    <property type="match status" value="1"/>
</dbReference>
<dbReference type="AlphaFoldDB" id="A0A4R3MQR7"/>
<dbReference type="InterPro" id="IPR003462">
    <property type="entry name" value="ODC_Mu_crystall"/>
</dbReference>
<protein>
    <submittedName>
        <fullName evidence="2">Ornithine cyclodeaminase</fullName>
    </submittedName>
</protein>
<gene>
    <name evidence="2" type="ORF">EDD68_12218</name>
</gene>
<dbReference type="GO" id="GO:0019752">
    <property type="term" value="P:carboxylic acid metabolic process"/>
    <property type="evidence" value="ECO:0007669"/>
    <property type="project" value="UniProtKB-ARBA"/>
</dbReference>
<dbReference type="GO" id="GO:0005737">
    <property type="term" value="C:cytoplasm"/>
    <property type="evidence" value="ECO:0007669"/>
    <property type="project" value="TreeGrafter"/>
</dbReference>
<evidence type="ECO:0000313" key="2">
    <source>
        <dbReference type="EMBL" id="TCT18255.1"/>
    </source>
</evidence>
<dbReference type="InterPro" id="IPR036291">
    <property type="entry name" value="NAD(P)-bd_dom_sf"/>
</dbReference>
<evidence type="ECO:0000313" key="3">
    <source>
        <dbReference type="Proteomes" id="UP000294650"/>
    </source>
</evidence>
<dbReference type="Pfam" id="PF02423">
    <property type="entry name" value="OCD_Mu_crystall"/>
    <property type="match status" value="1"/>
</dbReference>
<evidence type="ECO:0000256" key="1">
    <source>
        <dbReference type="ARBA" id="ARBA00008903"/>
    </source>
</evidence>
<dbReference type="RefSeq" id="WP_132372691.1">
    <property type="nucleotide sequence ID" value="NZ_SMAN01000022.1"/>
</dbReference>
<dbReference type="Gene3D" id="3.40.50.720">
    <property type="entry name" value="NAD(P)-binding Rossmann-like Domain"/>
    <property type="match status" value="1"/>
</dbReference>
<dbReference type="SUPFAM" id="SSF51735">
    <property type="entry name" value="NAD(P)-binding Rossmann-fold domains"/>
    <property type="match status" value="1"/>
</dbReference>
<dbReference type="EMBL" id="SMAN01000022">
    <property type="protein sequence ID" value="TCT18255.1"/>
    <property type="molecule type" value="Genomic_DNA"/>
</dbReference>
<dbReference type="OrthoDB" id="9792005at2"/>
<comment type="similarity">
    <text evidence="1">Belongs to the ornithine cyclodeaminase/mu-crystallin family.</text>
</comment>
<reference evidence="2 3" key="1">
    <citation type="submission" date="2019-03" db="EMBL/GenBank/DDBJ databases">
        <title>Genomic Encyclopedia of Type Strains, Phase IV (KMG-IV): sequencing the most valuable type-strain genomes for metagenomic binning, comparative biology and taxonomic classification.</title>
        <authorList>
            <person name="Goeker M."/>
        </authorList>
    </citation>
    <scope>NUCLEOTIDE SEQUENCE [LARGE SCALE GENOMIC DNA]</scope>
    <source>
        <strain evidence="2 3">DSM 25894</strain>
    </source>
</reference>
<dbReference type="InterPro" id="IPR023401">
    <property type="entry name" value="ODC_N"/>
</dbReference>
<dbReference type="GO" id="GO:0016491">
    <property type="term" value="F:oxidoreductase activity"/>
    <property type="evidence" value="ECO:0007669"/>
    <property type="project" value="UniProtKB-ARBA"/>
</dbReference>
<dbReference type="Proteomes" id="UP000294650">
    <property type="component" value="Unassembled WGS sequence"/>
</dbReference>